<keyword evidence="1" id="KW-0812">Transmembrane</keyword>
<sequence>MPIYFILISITNSNLVHQLFLIIINKLYLFTIIIYIN</sequence>
<organism evidence="2 3">
    <name type="scientific">Clostridium scatologenes</name>
    <dbReference type="NCBI Taxonomy" id="1548"/>
    <lineage>
        <taxon>Bacteria</taxon>
        <taxon>Bacillati</taxon>
        <taxon>Bacillota</taxon>
        <taxon>Clostridia</taxon>
        <taxon>Eubacteriales</taxon>
        <taxon>Clostridiaceae</taxon>
        <taxon>Clostridium</taxon>
    </lineage>
</organism>
<evidence type="ECO:0000313" key="2">
    <source>
        <dbReference type="EMBL" id="AKA71160.1"/>
    </source>
</evidence>
<keyword evidence="1" id="KW-0472">Membrane</keyword>
<feature type="transmembrane region" description="Helical" evidence="1">
    <location>
        <begin position="15"/>
        <end position="36"/>
    </location>
</feature>
<gene>
    <name evidence="2" type="ORF">CSCA_4035</name>
</gene>
<dbReference type="EMBL" id="CP009933">
    <property type="protein sequence ID" value="AKA71160.1"/>
    <property type="molecule type" value="Genomic_DNA"/>
</dbReference>
<dbReference type="STRING" id="1548.CSCA_4035"/>
<keyword evidence="2" id="KW-0489">Methyltransferase</keyword>
<keyword evidence="3" id="KW-1185">Reference proteome</keyword>
<dbReference type="KEGG" id="csq:CSCA_4035"/>
<dbReference type="GO" id="GO:0008168">
    <property type="term" value="F:methyltransferase activity"/>
    <property type="evidence" value="ECO:0007669"/>
    <property type="project" value="UniProtKB-KW"/>
</dbReference>
<dbReference type="AlphaFoldDB" id="A0A0E3JQR9"/>
<keyword evidence="2" id="KW-0808">Transferase</keyword>
<dbReference type="HOGENOM" id="CLU_3342368_0_0_9"/>
<dbReference type="GO" id="GO:0032259">
    <property type="term" value="P:methylation"/>
    <property type="evidence" value="ECO:0007669"/>
    <property type="project" value="UniProtKB-KW"/>
</dbReference>
<keyword evidence="1" id="KW-1133">Transmembrane helix</keyword>
<proteinExistence type="predicted"/>
<dbReference type="Proteomes" id="UP000033115">
    <property type="component" value="Chromosome"/>
</dbReference>
<name>A0A0E3JQR9_CLOSL</name>
<evidence type="ECO:0000256" key="1">
    <source>
        <dbReference type="SAM" id="Phobius"/>
    </source>
</evidence>
<protein>
    <submittedName>
        <fullName evidence="2">Methyltransferase</fullName>
    </submittedName>
</protein>
<evidence type="ECO:0000313" key="3">
    <source>
        <dbReference type="Proteomes" id="UP000033115"/>
    </source>
</evidence>
<reference evidence="2 3" key="1">
    <citation type="journal article" date="2015" name="J. Biotechnol.">
        <title>Complete genome sequence of a malodorant-producing acetogen, Clostridium scatologenes ATCC 25775(T).</title>
        <authorList>
            <person name="Zhu Z."/>
            <person name="Guo T."/>
            <person name="Zheng H."/>
            <person name="Song T."/>
            <person name="Ouyang P."/>
            <person name="Xie J."/>
        </authorList>
    </citation>
    <scope>NUCLEOTIDE SEQUENCE [LARGE SCALE GENOMIC DNA]</scope>
    <source>
        <strain evidence="2 3">ATCC 25775</strain>
    </source>
</reference>
<accession>A0A0E3JQR9</accession>